<evidence type="ECO:0000313" key="14">
    <source>
        <dbReference type="Proteomes" id="UP000243002"/>
    </source>
</evidence>
<dbReference type="AlphaFoldDB" id="A0A2P7MUY3"/>
<dbReference type="Pfam" id="PF00512">
    <property type="entry name" value="HisKA"/>
    <property type="match status" value="1"/>
</dbReference>
<dbReference type="SMART" id="SM00387">
    <property type="entry name" value="HATPase_c"/>
    <property type="match status" value="1"/>
</dbReference>
<evidence type="ECO:0000256" key="6">
    <source>
        <dbReference type="ARBA" id="ARBA00022692"/>
    </source>
</evidence>
<name>A0A2P7MUY3_9CYAN</name>
<keyword evidence="6" id="KW-0812">Transmembrane</keyword>
<evidence type="ECO:0000256" key="4">
    <source>
        <dbReference type="ARBA" id="ARBA00022553"/>
    </source>
</evidence>
<comment type="catalytic activity">
    <reaction evidence="1">
        <text>ATP + protein L-histidine = ADP + protein N-phospho-L-histidine.</text>
        <dbReference type="EC" id="2.7.13.3"/>
    </reaction>
</comment>
<evidence type="ECO:0000256" key="11">
    <source>
        <dbReference type="SAM" id="Coils"/>
    </source>
</evidence>
<evidence type="ECO:0000256" key="7">
    <source>
        <dbReference type="ARBA" id="ARBA00022777"/>
    </source>
</evidence>
<evidence type="ECO:0000256" key="3">
    <source>
        <dbReference type="ARBA" id="ARBA00012438"/>
    </source>
</evidence>
<accession>A0A2P7MUY3</accession>
<evidence type="ECO:0000256" key="10">
    <source>
        <dbReference type="ARBA" id="ARBA00023136"/>
    </source>
</evidence>
<dbReference type="InterPro" id="IPR050428">
    <property type="entry name" value="TCS_sensor_his_kinase"/>
</dbReference>
<dbReference type="GO" id="GO:0016020">
    <property type="term" value="C:membrane"/>
    <property type="evidence" value="ECO:0007669"/>
    <property type="project" value="UniProtKB-SubCell"/>
</dbReference>
<keyword evidence="8" id="KW-1133">Transmembrane helix</keyword>
<organism evidence="13 14">
    <name type="scientific">Cyanobium usitatum str. Tous</name>
    <dbReference type="NCBI Taxonomy" id="2116684"/>
    <lineage>
        <taxon>Bacteria</taxon>
        <taxon>Bacillati</taxon>
        <taxon>Cyanobacteriota</taxon>
        <taxon>Cyanophyceae</taxon>
        <taxon>Synechococcales</taxon>
        <taxon>Prochlorococcaceae</taxon>
        <taxon>Cyanobium</taxon>
    </lineage>
</organism>
<dbReference type="SUPFAM" id="SSF55874">
    <property type="entry name" value="ATPase domain of HSP90 chaperone/DNA topoisomerase II/histidine kinase"/>
    <property type="match status" value="1"/>
</dbReference>
<evidence type="ECO:0000259" key="12">
    <source>
        <dbReference type="PROSITE" id="PS50109"/>
    </source>
</evidence>
<dbReference type="InterPro" id="IPR003661">
    <property type="entry name" value="HisK_dim/P_dom"/>
</dbReference>
<keyword evidence="5" id="KW-0808">Transferase</keyword>
<dbReference type="RefSeq" id="WP_106632266.1">
    <property type="nucleotide sequence ID" value="NZ_PXXO01000008.1"/>
</dbReference>
<gene>
    <name evidence="13" type="ORF">C7K55_08285</name>
</gene>
<dbReference type="PROSITE" id="PS50109">
    <property type="entry name" value="HIS_KIN"/>
    <property type="match status" value="1"/>
</dbReference>
<dbReference type="SMART" id="SM00388">
    <property type="entry name" value="HisKA"/>
    <property type="match status" value="1"/>
</dbReference>
<dbReference type="InterPro" id="IPR005467">
    <property type="entry name" value="His_kinase_dom"/>
</dbReference>
<dbReference type="Gene3D" id="1.10.287.130">
    <property type="match status" value="1"/>
</dbReference>
<feature type="coiled-coil region" evidence="11">
    <location>
        <begin position="113"/>
        <end position="140"/>
    </location>
</feature>
<dbReference type="InterPro" id="IPR036097">
    <property type="entry name" value="HisK_dim/P_sf"/>
</dbReference>
<keyword evidence="10" id="KW-0472">Membrane</keyword>
<dbReference type="OrthoDB" id="9773956at2"/>
<sequence>MQVSNRFLALLRFQLAQFADRSDLSSLVVYVTQPGEANAPILVPIGQWPSDGRALPAVEAGSPLSLPAEERRWLPLRHQRVLLGAIQVETSVVPWPDSLGQRLQAVALCLTEALCLDLEQQQLQQTLEQQQAELSLLLHQLRNPLAALRTFGQLLLRRLEQDQQNRPLVEGLLAEERQLNRYVDALSQLGRHEQAAVSGEAAPPLLLPPGLVGPEGQPLLDWLQPLVQRAAATASLQGRPWHPPSCLPNWHGDSGAVAEILANLLNNAFRYSPSGTAIGLDCQALASGDWQLTVWDGGEPIAENERQAIFEQGFRGRQGQGRPGTGLGLALARDLARSLGGELNLVLPPAAVAQQLPERGNAFCLRLPAAVPSPAAGP</sequence>
<dbReference type="EC" id="2.7.13.3" evidence="3"/>
<keyword evidence="7 13" id="KW-0418">Kinase</keyword>
<dbReference type="Proteomes" id="UP000243002">
    <property type="component" value="Unassembled WGS sequence"/>
</dbReference>
<dbReference type="CDD" id="cd00082">
    <property type="entry name" value="HisKA"/>
    <property type="match status" value="1"/>
</dbReference>
<dbReference type="GO" id="GO:0000155">
    <property type="term" value="F:phosphorelay sensor kinase activity"/>
    <property type="evidence" value="ECO:0007669"/>
    <property type="project" value="InterPro"/>
</dbReference>
<dbReference type="PRINTS" id="PR00344">
    <property type="entry name" value="BCTRLSENSOR"/>
</dbReference>
<dbReference type="CDD" id="cd00075">
    <property type="entry name" value="HATPase"/>
    <property type="match status" value="1"/>
</dbReference>
<keyword evidence="9" id="KW-0902">Two-component regulatory system</keyword>
<keyword evidence="11" id="KW-0175">Coiled coil</keyword>
<dbReference type="Gene3D" id="3.30.565.10">
    <property type="entry name" value="Histidine kinase-like ATPase, C-terminal domain"/>
    <property type="match status" value="1"/>
</dbReference>
<comment type="subcellular location">
    <subcellularLocation>
        <location evidence="2">Membrane</location>
    </subcellularLocation>
</comment>
<dbReference type="EMBL" id="PXXO01000008">
    <property type="protein sequence ID" value="PSJ05001.1"/>
    <property type="molecule type" value="Genomic_DNA"/>
</dbReference>
<dbReference type="PANTHER" id="PTHR45436">
    <property type="entry name" value="SENSOR HISTIDINE KINASE YKOH"/>
    <property type="match status" value="1"/>
</dbReference>
<dbReference type="Pfam" id="PF02518">
    <property type="entry name" value="HATPase_c"/>
    <property type="match status" value="1"/>
</dbReference>
<evidence type="ECO:0000256" key="8">
    <source>
        <dbReference type="ARBA" id="ARBA00022989"/>
    </source>
</evidence>
<dbReference type="InterPro" id="IPR036890">
    <property type="entry name" value="HATPase_C_sf"/>
</dbReference>
<proteinExistence type="predicted"/>
<feature type="domain" description="Histidine kinase" evidence="12">
    <location>
        <begin position="136"/>
        <end position="371"/>
    </location>
</feature>
<dbReference type="SUPFAM" id="SSF47384">
    <property type="entry name" value="Homodimeric domain of signal transducing histidine kinase"/>
    <property type="match status" value="1"/>
</dbReference>
<comment type="caution">
    <text evidence="13">The sequence shown here is derived from an EMBL/GenBank/DDBJ whole genome shotgun (WGS) entry which is preliminary data.</text>
</comment>
<evidence type="ECO:0000256" key="1">
    <source>
        <dbReference type="ARBA" id="ARBA00000085"/>
    </source>
</evidence>
<dbReference type="PANTHER" id="PTHR45436:SF5">
    <property type="entry name" value="SENSOR HISTIDINE KINASE TRCS"/>
    <property type="match status" value="1"/>
</dbReference>
<keyword evidence="4" id="KW-0597">Phosphoprotein</keyword>
<dbReference type="InterPro" id="IPR003594">
    <property type="entry name" value="HATPase_dom"/>
</dbReference>
<evidence type="ECO:0000256" key="2">
    <source>
        <dbReference type="ARBA" id="ARBA00004370"/>
    </source>
</evidence>
<dbReference type="InterPro" id="IPR004358">
    <property type="entry name" value="Sig_transdc_His_kin-like_C"/>
</dbReference>
<evidence type="ECO:0000256" key="9">
    <source>
        <dbReference type="ARBA" id="ARBA00023012"/>
    </source>
</evidence>
<evidence type="ECO:0000313" key="13">
    <source>
        <dbReference type="EMBL" id="PSJ05001.1"/>
    </source>
</evidence>
<protein>
    <recommendedName>
        <fullName evidence="3">histidine kinase</fullName>
        <ecNumber evidence="3">2.7.13.3</ecNumber>
    </recommendedName>
</protein>
<reference evidence="13 14" key="1">
    <citation type="journal article" date="2018" name="Environ. Microbiol.">
        <title>Ecological and genomic features of two widespread freshwater picocyanobacteria.</title>
        <authorList>
            <person name="Cabello-Yeves P.J."/>
            <person name="Picazo A."/>
            <person name="Camacho A."/>
            <person name="Callieri C."/>
            <person name="Rosselli R."/>
            <person name="Roda-Garcia J.J."/>
            <person name="Coutinho F.H."/>
            <person name="Rodriguez-Valera F."/>
        </authorList>
    </citation>
    <scope>NUCLEOTIDE SEQUENCE [LARGE SCALE GENOMIC DNA]</scope>
    <source>
        <strain evidence="13 14">Tous</strain>
    </source>
</reference>
<evidence type="ECO:0000256" key="5">
    <source>
        <dbReference type="ARBA" id="ARBA00022679"/>
    </source>
</evidence>
<keyword evidence="14" id="KW-1185">Reference proteome</keyword>